<dbReference type="InterPro" id="IPR051310">
    <property type="entry name" value="MCP_chemotaxis"/>
</dbReference>
<reference evidence="6 7" key="1">
    <citation type="submission" date="2015-09" db="EMBL/GenBank/DDBJ databases">
        <authorList>
            <consortium name="Swine Surveillance"/>
        </authorList>
    </citation>
    <scope>NUCLEOTIDE SEQUENCE [LARGE SCALE GENOMIC DNA]</scope>
    <source>
        <strain evidence="6 7">CECT 8383</strain>
    </source>
</reference>
<keyword evidence="4" id="KW-1133">Transmembrane helix</keyword>
<dbReference type="PRINTS" id="PR00260">
    <property type="entry name" value="CHEMTRNSDUCR"/>
</dbReference>
<dbReference type="PROSITE" id="PS50111">
    <property type="entry name" value="CHEMOTAXIS_TRANSDUC_2"/>
    <property type="match status" value="1"/>
</dbReference>
<dbReference type="STRING" id="340021.TM5383_02231"/>
<gene>
    <name evidence="6" type="primary">trg_1</name>
    <name evidence="6" type="ORF">TM5383_02231</name>
</gene>
<dbReference type="Proteomes" id="UP000051681">
    <property type="component" value="Unassembled WGS sequence"/>
</dbReference>
<dbReference type="RefSeq" id="WP_058319098.1">
    <property type="nucleotide sequence ID" value="NZ_CYSF01000011.1"/>
</dbReference>
<evidence type="ECO:0000256" key="1">
    <source>
        <dbReference type="ARBA" id="ARBA00022500"/>
    </source>
</evidence>
<keyword evidence="7" id="KW-1185">Reference proteome</keyword>
<dbReference type="SMART" id="SM00283">
    <property type="entry name" value="MA"/>
    <property type="match status" value="1"/>
</dbReference>
<sequence>MFQTIRSRLIATFSFLGLVLVAIALFAVVELQNVTARGDQMVEVHFADTLSAEALYSHQLQIQTQMRDYLMIERGDSKARSKIWRKMEALTAAQAAEFESLQVRGSAGLAPYLERYSYENARMQKLRADIAQQMMFGVSDRSSDVLLRKVAPLSEAMEALFHDIETHLSAEMTAAAAEAQAIYDGIVTRLAVVIAVALVFGIAAAWGITRSLRLGLHKANVLSSDVAQGRLHVCDEPRPGHEIGALLGNLDQMSRQLNGVVGSVVTGADVVSSSAQSMSETAGQLNETSLEQARSSEALAQSVGDVTQSVDQTAQHARETEVMAQKSVAQVQQSETAVVSALEATEAMLEQISVVQEIARQTDLLALNAAVEASRAGENGKGFSVVAGEVRKLAERSQAASGVIQGLSQRTISAAEGARESLSELGPSIQRTADLVGQISHSNADIAQTMIELRTSVVGLDQLSQRTSANSEEMSVTAEELAQQVTVLNDAVGFFDVQGCDSGSGGMSAISARLPADQGADMGVSGVADAKAA</sequence>
<dbReference type="GO" id="GO:0004888">
    <property type="term" value="F:transmembrane signaling receptor activity"/>
    <property type="evidence" value="ECO:0007669"/>
    <property type="project" value="InterPro"/>
</dbReference>
<evidence type="ECO:0000256" key="2">
    <source>
        <dbReference type="ARBA" id="ARBA00029447"/>
    </source>
</evidence>
<evidence type="ECO:0000313" key="7">
    <source>
        <dbReference type="Proteomes" id="UP000051681"/>
    </source>
</evidence>
<keyword evidence="4" id="KW-0472">Membrane</keyword>
<dbReference type="AlphaFoldDB" id="A0A0P1GQP8"/>
<evidence type="ECO:0000259" key="5">
    <source>
        <dbReference type="PROSITE" id="PS50111"/>
    </source>
</evidence>
<protein>
    <submittedName>
        <fullName evidence="6">Ribose and galactose chemoreceptor protein</fullName>
    </submittedName>
</protein>
<dbReference type="Pfam" id="PF00015">
    <property type="entry name" value="MCPsignal"/>
    <property type="match status" value="1"/>
</dbReference>
<evidence type="ECO:0000256" key="3">
    <source>
        <dbReference type="PROSITE-ProRule" id="PRU00284"/>
    </source>
</evidence>
<feature type="domain" description="Methyl-accepting transducer" evidence="5">
    <location>
        <begin position="267"/>
        <end position="482"/>
    </location>
</feature>
<name>A0A0P1GQP8_9RHOB</name>
<dbReference type="PANTHER" id="PTHR43531:SF11">
    <property type="entry name" value="METHYL-ACCEPTING CHEMOTAXIS PROTEIN 3"/>
    <property type="match status" value="1"/>
</dbReference>
<accession>A0A0P1GQP8</accession>
<dbReference type="GO" id="GO:0005886">
    <property type="term" value="C:plasma membrane"/>
    <property type="evidence" value="ECO:0007669"/>
    <property type="project" value="TreeGrafter"/>
</dbReference>
<dbReference type="GO" id="GO:0006935">
    <property type="term" value="P:chemotaxis"/>
    <property type="evidence" value="ECO:0007669"/>
    <property type="project" value="UniProtKB-KW"/>
</dbReference>
<keyword evidence="1" id="KW-0145">Chemotaxis</keyword>
<comment type="similarity">
    <text evidence="2">Belongs to the methyl-accepting chemotaxis (MCP) protein family.</text>
</comment>
<evidence type="ECO:0000313" key="6">
    <source>
        <dbReference type="EMBL" id="CUH85009.1"/>
    </source>
</evidence>
<evidence type="ECO:0000256" key="4">
    <source>
        <dbReference type="SAM" id="Phobius"/>
    </source>
</evidence>
<dbReference type="Gene3D" id="1.10.287.950">
    <property type="entry name" value="Methyl-accepting chemotaxis protein"/>
    <property type="match status" value="1"/>
</dbReference>
<dbReference type="SUPFAM" id="SSF58104">
    <property type="entry name" value="Methyl-accepting chemotaxis protein (MCP) signaling domain"/>
    <property type="match status" value="1"/>
</dbReference>
<dbReference type="InterPro" id="IPR004090">
    <property type="entry name" value="Chemotax_Me-accpt_rcpt"/>
</dbReference>
<dbReference type="EMBL" id="CYSF01000011">
    <property type="protein sequence ID" value="CUH85009.1"/>
    <property type="molecule type" value="Genomic_DNA"/>
</dbReference>
<dbReference type="InterPro" id="IPR004089">
    <property type="entry name" value="MCPsignal_dom"/>
</dbReference>
<organism evidence="6 7">
    <name type="scientific">Thalassovita mediterranea</name>
    <dbReference type="NCBI Taxonomy" id="340021"/>
    <lineage>
        <taxon>Bacteria</taxon>
        <taxon>Pseudomonadati</taxon>
        <taxon>Pseudomonadota</taxon>
        <taxon>Alphaproteobacteria</taxon>
        <taxon>Rhodobacterales</taxon>
        <taxon>Roseobacteraceae</taxon>
        <taxon>Thalassovita</taxon>
    </lineage>
</organism>
<feature type="transmembrane region" description="Helical" evidence="4">
    <location>
        <begin position="190"/>
        <end position="208"/>
    </location>
</feature>
<proteinExistence type="inferred from homology"/>
<dbReference type="PANTHER" id="PTHR43531">
    <property type="entry name" value="PROTEIN ICFG"/>
    <property type="match status" value="1"/>
</dbReference>
<dbReference type="OrthoDB" id="8482111at2"/>
<dbReference type="GO" id="GO:0007165">
    <property type="term" value="P:signal transduction"/>
    <property type="evidence" value="ECO:0007669"/>
    <property type="project" value="UniProtKB-KW"/>
</dbReference>
<keyword evidence="6" id="KW-0675">Receptor</keyword>
<keyword evidence="4" id="KW-0812">Transmembrane</keyword>
<keyword evidence="3" id="KW-0807">Transducer</keyword>